<gene>
    <name evidence="2" type="ORF">LRAMOSA02433</name>
</gene>
<name>A0A077WQA3_9FUNG</name>
<keyword evidence="1" id="KW-0732">Signal</keyword>
<protein>
    <recommendedName>
        <fullName evidence="3">Extracellular membrane protein CFEM domain-containing protein</fullName>
    </recommendedName>
</protein>
<dbReference type="EMBL" id="LK023335">
    <property type="protein sequence ID" value="CDS09756.1"/>
    <property type="molecule type" value="Genomic_DNA"/>
</dbReference>
<feature type="signal peptide" evidence="1">
    <location>
        <begin position="1"/>
        <end position="21"/>
    </location>
</feature>
<accession>A0A077WQA3</accession>
<sequence>MFGSVKTLTLMAVMMVCAVNAAGVSPVEKCTQAKHLSAAQGMCQTHGANDKSVACVCTESMPICLQSDLDQTKKPGNCSPAAHEACVGSCATGVLAVKCAGTSPATCMSIDPAVKQKLAQLGL</sequence>
<evidence type="ECO:0000256" key="1">
    <source>
        <dbReference type="SAM" id="SignalP"/>
    </source>
</evidence>
<dbReference type="AlphaFoldDB" id="A0A077WQA3"/>
<feature type="chain" id="PRO_5001726333" description="Extracellular membrane protein CFEM domain-containing protein" evidence="1">
    <location>
        <begin position="22"/>
        <end position="123"/>
    </location>
</feature>
<evidence type="ECO:0008006" key="3">
    <source>
        <dbReference type="Google" id="ProtNLM"/>
    </source>
</evidence>
<dbReference type="OrthoDB" id="2215272at2759"/>
<reference evidence="2" key="1">
    <citation type="journal article" date="2014" name="Genome Announc.">
        <title>De novo whole-genome sequence and genome annotation of Lichtheimia ramosa.</title>
        <authorList>
            <person name="Linde J."/>
            <person name="Schwartze V."/>
            <person name="Binder U."/>
            <person name="Lass-Florl C."/>
            <person name="Voigt K."/>
            <person name="Horn F."/>
        </authorList>
    </citation>
    <scope>NUCLEOTIDE SEQUENCE</scope>
    <source>
        <strain evidence="2">JMRC FSU:6197</strain>
    </source>
</reference>
<proteinExistence type="predicted"/>
<evidence type="ECO:0000313" key="2">
    <source>
        <dbReference type="EMBL" id="CDS09756.1"/>
    </source>
</evidence>
<organism evidence="2">
    <name type="scientific">Lichtheimia ramosa</name>
    <dbReference type="NCBI Taxonomy" id="688394"/>
    <lineage>
        <taxon>Eukaryota</taxon>
        <taxon>Fungi</taxon>
        <taxon>Fungi incertae sedis</taxon>
        <taxon>Mucoromycota</taxon>
        <taxon>Mucoromycotina</taxon>
        <taxon>Mucoromycetes</taxon>
        <taxon>Mucorales</taxon>
        <taxon>Lichtheimiaceae</taxon>
        <taxon>Lichtheimia</taxon>
    </lineage>
</organism>